<dbReference type="EMBL" id="CP013695">
    <property type="protein sequence ID" value="ALU32764.1"/>
    <property type="molecule type" value="Genomic_DNA"/>
</dbReference>
<dbReference type="Proteomes" id="UP000065473">
    <property type="component" value="Chromosome"/>
</dbReference>
<organism evidence="2 3">
    <name type="scientific">Sulfolobus acidocaldarius</name>
    <dbReference type="NCBI Taxonomy" id="2285"/>
    <lineage>
        <taxon>Archaea</taxon>
        <taxon>Thermoproteota</taxon>
        <taxon>Thermoprotei</taxon>
        <taxon>Sulfolobales</taxon>
        <taxon>Sulfolobaceae</taxon>
        <taxon>Sulfolobus</taxon>
    </lineage>
</organism>
<dbReference type="PaxDb" id="1435377-SUSAZ_06060"/>
<evidence type="ECO:0000313" key="3">
    <source>
        <dbReference type="Proteomes" id="UP000060043"/>
    </source>
</evidence>
<dbReference type="OMA" id="PHTDCAA"/>
<dbReference type="EMBL" id="CP013694">
    <property type="protein sequence ID" value="ALU30500.1"/>
    <property type="molecule type" value="Genomic_DNA"/>
</dbReference>
<name>A0A0U3HP85_9CREN</name>
<evidence type="ECO:0000313" key="2">
    <source>
        <dbReference type="EMBL" id="ALU32764.1"/>
    </source>
</evidence>
<dbReference type="SUPFAM" id="SSF53056">
    <property type="entry name" value="beta-carbonic anhydrase, cab"/>
    <property type="match status" value="1"/>
</dbReference>
<evidence type="ECO:0000313" key="4">
    <source>
        <dbReference type="Proteomes" id="UP000065473"/>
    </source>
</evidence>
<evidence type="ECO:0000313" key="1">
    <source>
        <dbReference type="EMBL" id="ALU30500.1"/>
    </source>
</evidence>
<dbReference type="OrthoDB" id="24878at2157"/>
<dbReference type="InterPro" id="IPR036874">
    <property type="entry name" value="Carbonic_anhydrase_sf"/>
</dbReference>
<gene>
    <name evidence="1" type="ORF">ATY89_00155</name>
    <name evidence="2" type="ORF">ATZ20_03200</name>
</gene>
<dbReference type="AlphaFoldDB" id="A0A0U3HP85"/>
<sequence length="199" mass="22574">MDRRLNRYLAENFNDSIVIRNAGANVNSLKTTLIKYKNLIDEVVLLPHTDCGAMKVVYSNIVEGKKATSTAVEDKLIKQFTKTKFSSLNELEGLNLKLQEENLRKIFSAPVRAELIDVNKISFEQSKEPFSVYVTSPGKPIDLGSSVYIISSDESEVWDSLDIAIYVMRINKIKSENQNLLDQVRNRYPSIAVEKLSNR</sequence>
<proteinExistence type="predicted"/>
<dbReference type="STRING" id="1435377.SUSAZ_06060"/>
<dbReference type="GO" id="GO:0004089">
    <property type="term" value="F:carbonate dehydratase activity"/>
    <property type="evidence" value="ECO:0007669"/>
    <property type="project" value="InterPro"/>
</dbReference>
<dbReference type="Proteomes" id="UP000060043">
    <property type="component" value="Chromosome"/>
</dbReference>
<accession>A0A0U3HP85</accession>
<dbReference type="GO" id="GO:0008270">
    <property type="term" value="F:zinc ion binding"/>
    <property type="evidence" value="ECO:0007669"/>
    <property type="project" value="InterPro"/>
</dbReference>
<protein>
    <submittedName>
        <fullName evidence="2">Carbonic anhydrase</fullName>
    </submittedName>
</protein>
<reference evidence="3 4" key="1">
    <citation type="submission" date="2015-12" db="EMBL/GenBank/DDBJ databases">
        <title>A stable core within a dynamic pangenome in Sulfolobus acidocaldarius.</title>
        <authorList>
            <person name="Anderson R."/>
            <person name="Kouris A."/>
            <person name="Seward C."/>
            <person name="Campbell K."/>
            <person name="Whitaker R."/>
        </authorList>
    </citation>
    <scope>NUCLEOTIDE SEQUENCE [LARGE SCALE GENOMIC DNA]</scope>
    <source>
        <strain evidence="1 4">GG12-C01-09</strain>
        <strain evidence="2 3">NG05B_CO5_07</strain>
    </source>
</reference>
<dbReference type="Gene3D" id="3.40.1050.10">
    <property type="entry name" value="Carbonic anhydrase"/>
    <property type="match status" value="1"/>
</dbReference>